<comment type="caution">
    <text evidence="1">The sequence shown here is derived from an EMBL/GenBank/DDBJ whole genome shotgun (WGS) entry which is preliminary data.</text>
</comment>
<accession>A0A9W6SNX8</accession>
<dbReference type="AlphaFoldDB" id="A0A9W6SNX8"/>
<dbReference type="NCBIfam" id="TIGR02677">
    <property type="entry name" value="TIGR02677 family protein"/>
    <property type="match status" value="1"/>
</dbReference>
<gene>
    <name evidence="1" type="ORF">Afil01_42480</name>
</gene>
<dbReference type="Proteomes" id="UP001165079">
    <property type="component" value="Unassembled WGS sequence"/>
</dbReference>
<evidence type="ECO:0000313" key="1">
    <source>
        <dbReference type="EMBL" id="GLZ79441.1"/>
    </source>
</evidence>
<sequence length="497" mass="55282">MPTSPFAYLDARNPLHALYVQVMSVFLAAKRGFVVHLRPEDVAAALNDPVAPEAMAAALEQLYKWGNLHQQADTGRVTAVEDFNRARHLYQLTPEGEAAQRAAEFYDEQLGRRGSLQSVALEDVRVRLRNLRDLAATADPDPALVHGLLRDLFERLDSLAENAVAFMNGLQRTIDLHDVDEESFLAFKDRLIDYLKRFIADLVSKSHDIGRTLADISEARADEMLRLAVDREAVDLAPGPDRDAEIAALHDMWRVRWSGLHSWFGRGADRGNQAALLRQRARKAIPELLATVGLLQERRAGRSDRTADFVRLAQWFAQAPDDESAHRLWRAAFGLSTARHLTGTATDEAAPRLSWRDAPVVEIAPRLRATGHYKKRGRLAKVTDRSAERAHLAALVAAEAEQTRRARQRLATGVPTKLSDLGGLDRTEFRFFLELLRTALSAGPPRSDGRIRTDTGDGTLRIILEPVPDGPLVELPTEDGVMYGPEYVITITDLADT</sequence>
<evidence type="ECO:0000313" key="2">
    <source>
        <dbReference type="Proteomes" id="UP001165079"/>
    </source>
</evidence>
<protein>
    <recommendedName>
        <fullName evidence="3">TIGR02677 family protein</fullName>
    </recommendedName>
</protein>
<organism evidence="1 2">
    <name type="scientific">Actinorhabdospora filicis</name>
    <dbReference type="NCBI Taxonomy" id="1785913"/>
    <lineage>
        <taxon>Bacteria</taxon>
        <taxon>Bacillati</taxon>
        <taxon>Actinomycetota</taxon>
        <taxon>Actinomycetes</taxon>
        <taxon>Micromonosporales</taxon>
        <taxon>Micromonosporaceae</taxon>
        <taxon>Actinorhabdospora</taxon>
    </lineage>
</organism>
<proteinExistence type="predicted"/>
<dbReference type="EMBL" id="BSTX01000003">
    <property type="protein sequence ID" value="GLZ79441.1"/>
    <property type="molecule type" value="Genomic_DNA"/>
</dbReference>
<keyword evidence="2" id="KW-1185">Reference proteome</keyword>
<reference evidence="1" key="1">
    <citation type="submission" date="2023-03" db="EMBL/GenBank/DDBJ databases">
        <title>Actinorhabdospora filicis NBRC 111898.</title>
        <authorList>
            <person name="Ichikawa N."/>
            <person name="Sato H."/>
            <person name="Tonouchi N."/>
        </authorList>
    </citation>
    <scope>NUCLEOTIDE SEQUENCE</scope>
    <source>
        <strain evidence="1">NBRC 111898</strain>
    </source>
</reference>
<evidence type="ECO:0008006" key="3">
    <source>
        <dbReference type="Google" id="ProtNLM"/>
    </source>
</evidence>
<dbReference type="Pfam" id="PF09660">
    <property type="entry name" value="DUF2397"/>
    <property type="match status" value="1"/>
</dbReference>
<dbReference type="InterPro" id="IPR013493">
    <property type="entry name" value="CHP02677"/>
</dbReference>
<name>A0A9W6SNX8_9ACTN</name>